<dbReference type="Proteomes" id="UP000288388">
    <property type="component" value="Unassembled WGS sequence"/>
</dbReference>
<dbReference type="RefSeq" id="WP_127979185.1">
    <property type="nucleotide sequence ID" value="NZ_RYZS01000001.1"/>
</dbReference>
<name>A0A437UPK4_ENTAV</name>
<accession>A0A437UPK4</accession>
<dbReference type="EMBL" id="RYZS01000001">
    <property type="protein sequence ID" value="RVU95470.1"/>
    <property type="molecule type" value="Genomic_DNA"/>
</dbReference>
<evidence type="ECO:0000313" key="2">
    <source>
        <dbReference type="Proteomes" id="UP000288388"/>
    </source>
</evidence>
<dbReference type="AlphaFoldDB" id="A0A437UPK4"/>
<gene>
    <name evidence="1" type="ORF">EK398_11850</name>
</gene>
<reference evidence="1 2" key="1">
    <citation type="submission" date="2018-12" db="EMBL/GenBank/DDBJ databases">
        <title>A novel vanA-carrying plasmid in a clinical isolate of Enterococcus avium.</title>
        <authorList>
            <person name="Bernasconi O.J."/>
            <person name="Luzzaro F."/>
            <person name="Endimiani A."/>
        </authorList>
    </citation>
    <scope>NUCLEOTIDE SEQUENCE [LARGE SCALE GENOMIC DNA]</scope>
    <source>
        <strain evidence="1 2">LC0559/18</strain>
    </source>
</reference>
<organism evidence="1 2">
    <name type="scientific">Enterococcus avium</name>
    <name type="common">Streptococcus avium</name>
    <dbReference type="NCBI Taxonomy" id="33945"/>
    <lineage>
        <taxon>Bacteria</taxon>
        <taxon>Bacillati</taxon>
        <taxon>Bacillota</taxon>
        <taxon>Bacilli</taxon>
        <taxon>Lactobacillales</taxon>
        <taxon>Enterococcaceae</taxon>
        <taxon>Enterococcus</taxon>
    </lineage>
</organism>
<evidence type="ECO:0000313" key="1">
    <source>
        <dbReference type="EMBL" id="RVU95470.1"/>
    </source>
</evidence>
<sequence>MAENISHKEFLLNFKNKLEIDTSGSTDLDQIASAKFEPLAAGITTITPAAADTTDASAYYDSEGFTDSTVTGKNITFACAGHRVFGDAAQDYIAAKFLSIGDELRTLAQWTDAKGNKVQSVVTLTSIVPFGGAANAKQTFSFTLAFNGKPTLVKAGE</sequence>
<proteinExistence type="predicted"/>
<dbReference type="NCBIfam" id="NF047353">
    <property type="entry name" value="tube_lmo2291"/>
    <property type="match status" value="1"/>
</dbReference>
<protein>
    <submittedName>
        <fullName evidence="1">Capsid protein</fullName>
    </submittedName>
</protein>
<comment type="caution">
    <text evidence="1">The sequence shown here is derived from an EMBL/GenBank/DDBJ whole genome shotgun (WGS) entry which is preliminary data.</text>
</comment>